<dbReference type="InterPro" id="IPR036397">
    <property type="entry name" value="RNaseH_sf"/>
</dbReference>
<keyword evidence="4" id="KW-0863">Zinc-finger</keyword>
<keyword evidence="4" id="KW-0479">Metal-binding</keyword>
<gene>
    <name evidence="8" type="ORF">LIPSTDRAFT_32443</name>
</gene>
<dbReference type="PANTHER" id="PTHR19303:SF62">
    <property type="entry name" value="HTH CENPB-TYPE DOMAIN-CONTAINING PROTEIN-RELATED"/>
    <property type="match status" value="1"/>
</dbReference>
<dbReference type="OrthoDB" id="4033386at2759"/>
<feature type="region of interest" description="Disordered" evidence="5">
    <location>
        <begin position="474"/>
        <end position="543"/>
    </location>
</feature>
<evidence type="ECO:0000313" key="9">
    <source>
        <dbReference type="Proteomes" id="UP000094385"/>
    </source>
</evidence>
<feature type="compositionally biased region" description="Polar residues" evidence="5">
    <location>
        <begin position="531"/>
        <end position="543"/>
    </location>
</feature>
<dbReference type="SMART" id="SM00674">
    <property type="entry name" value="CENPB"/>
    <property type="match status" value="1"/>
</dbReference>
<feature type="compositionally biased region" description="Polar residues" evidence="5">
    <location>
        <begin position="485"/>
        <end position="495"/>
    </location>
</feature>
<dbReference type="Pfam" id="PF03184">
    <property type="entry name" value="DDE_1"/>
    <property type="match status" value="1"/>
</dbReference>
<dbReference type="InterPro" id="IPR006600">
    <property type="entry name" value="HTH_CenpB_DNA-bd_dom"/>
</dbReference>
<dbReference type="InterPro" id="IPR050863">
    <property type="entry name" value="CenT-Element_Derived"/>
</dbReference>
<protein>
    <recommendedName>
        <fullName evidence="10">HTH CENPB-type domain-containing protein</fullName>
    </recommendedName>
</protein>
<evidence type="ECO:0000256" key="1">
    <source>
        <dbReference type="ARBA" id="ARBA00004123"/>
    </source>
</evidence>
<dbReference type="STRING" id="675824.A0A1E3PUM4"/>
<dbReference type="Proteomes" id="UP000094385">
    <property type="component" value="Unassembled WGS sequence"/>
</dbReference>
<dbReference type="GO" id="GO:0003677">
    <property type="term" value="F:DNA binding"/>
    <property type="evidence" value="ECO:0007669"/>
    <property type="project" value="UniProtKB-KW"/>
</dbReference>
<dbReference type="InterPro" id="IPR009057">
    <property type="entry name" value="Homeodomain-like_sf"/>
</dbReference>
<feature type="domain" description="HTH CENPB-type" evidence="7">
    <location>
        <begin position="55"/>
        <end position="130"/>
    </location>
</feature>
<evidence type="ECO:0000313" key="8">
    <source>
        <dbReference type="EMBL" id="ODQ68978.1"/>
    </source>
</evidence>
<dbReference type="InterPro" id="IPR007889">
    <property type="entry name" value="HTH_Psq"/>
</dbReference>
<feature type="domain" description="CCHC-type" evidence="6">
    <location>
        <begin position="527"/>
        <end position="543"/>
    </location>
</feature>
<dbReference type="PROSITE" id="PS51253">
    <property type="entry name" value="HTH_CENPB"/>
    <property type="match status" value="1"/>
</dbReference>
<dbReference type="Pfam" id="PF05225">
    <property type="entry name" value="HTH_psq"/>
    <property type="match status" value="1"/>
</dbReference>
<evidence type="ECO:0000259" key="7">
    <source>
        <dbReference type="PROSITE" id="PS51253"/>
    </source>
</evidence>
<organism evidence="8 9">
    <name type="scientific">Lipomyces starkeyi NRRL Y-11557</name>
    <dbReference type="NCBI Taxonomy" id="675824"/>
    <lineage>
        <taxon>Eukaryota</taxon>
        <taxon>Fungi</taxon>
        <taxon>Dikarya</taxon>
        <taxon>Ascomycota</taxon>
        <taxon>Saccharomycotina</taxon>
        <taxon>Lipomycetes</taxon>
        <taxon>Lipomycetales</taxon>
        <taxon>Lipomycetaceae</taxon>
        <taxon>Lipomyces</taxon>
    </lineage>
</organism>
<proteinExistence type="predicted"/>
<evidence type="ECO:0000256" key="4">
    <source>
        <dbReference type="PROSITE-ProRule" id="PRU00047"/>
    </source>
</evidence>
<dbReference type="EMBL" id="KV454306">
    <property type="protein sequence ID" value="ODQ68978.1"/>
    <property type="molecule type" value="Genomic_DNA"/>
</dbReference>
<keyword evidence="9" id="KW-1185">Reference proteome</keyword>
<dbReference type="GO" id="GO:0008270">
    <property type="term" value="F:zinc ion binding"/>
    <property type="evidence" value="ECO:0007669"/>
    <property type="project" value="UniProtKB-KW"/>
</dbReference>
<evidence type="ECO:0000259" key="6">
    <source>
        <dbReference type="PROSITE" id="PS50158"/>
    </source>
</evidence>
<dbReference type="InterPro" id="IPR004875">
    <property type="entry name" value="DDE_SF_endonuclease_dom"/>
</dbReference>
<feature type="compositionally biased region" description="Basic and acidic residues" evidence="5">
    <location>
        <begin position="515"/>
        <end position="524"/>
    </location>
</feature>
<comment type="subcellular location">
    <subcellularLocation>
        <location evidence="1">Nucleus</location>
    </subcellularLocation>
</comment>
<feature type="non-terminal residue" evidence="8">
    <location>
        <position position="1"/>
    </location>
</feature>
<dbReference type="Pfam" id="PF03221">
    <property type="entry name" value="HTH_Tnp_Tc5"/>
    <property type="match status" value="1"/>
</dbReference>
<keyword evidence="2" id="KW-0238">DNA-binding</keyword>
<dbReference type="SUPFAM" id="SSF46689">
    <property type="entry name" value="Homeodomain-like"/>
    <property type="match status" value="1"/>
</dbReference>
<reference evidence="8 9" key="1">
    <citation type="journal article" date="2016" name="Proc. Natl. Acad. Sci. U.S.A.">
        <title>Comparative genomics of biotechnologically important yeasts.</title>
        <authorList>
            <person name="Riley R."/>
            <person name="Haridas S."/>
            <person name="Wolfe K.H."/>
            <person name="Lopes M.R."/>
            <person name="Hittinger C.T."/>
            <person name="Goeker M."/>
            <person name="Salamov A.A."/>
            <person name="Wisecaver J.H."/>
            <person name="Long T.M."/>
            <person name="Calvey C.H."/>
            <person name="Aerts A.L."/>
            <person name="Barry K.W."/>
            <person name="Choi C."/>
            <person name="Clum A."/>
            <person name="Coughlan A.Y."/>
            <person name="Deshpande S."/>
            <person name="Douglass A.P."/>
            <person name="Hanson S.J."/>
            <person name="Klenk H.-P."/>
            <person name="LaButti K.M."/>
            <person name="Lapidus A."/>
            <person name="Lindquist E.A."/>
            <person name="Lipzen A.M."/>
            <person name="Meier-Kolthoff J.P."/>
            <person name="Ohm R.A."/>
            <person name="Otillar R.P."/>
            <person name="Pangilinan J.L."/>
            <person name="Peng Y."/>
            <person name="Rokas A."/>
            <person name="Rosa C.A."/>
            <person name="Scheuner C."/>
            <person name="Sibirny A.A."/>
            <person name="Slot J.C."/>
            <person name="Stielow J.B."/>
            <person name="Sun H."/>
            <person name="Kurtzman C.P."/>
            <person name="Blackwell M."/>
            <person name="Grigoriev I.V."/>
            <person name="Jeffries T.W."/>
        </authorList>
    </citation>
    <scope>NUCLEOTIDE SEQUENCE [LARGE SCALE GENOMIC DNA]</scope>
    <source>
        <strain evidence="8 9">NRRL Y-11557</strain>
    </source>
</reference>
<dbReference type="Gene3D" id="3.30.420.10">
    <property type="entry name" value="Ribonuclease H-like superfamily/Ribonuclease H"/>
    <property type="match status" value="1"/>
</dbReference>
<accession>A0A1E3PUM4</accession>
<evidence type="ECO:0008006" key="10">
    <source>
        <dbReference type="Google" id="ProtNLM"/>
    </source>
</evidence>
<evidence type="ECO:0000256" key="3">
    <source>
        <dbReference type="ARBA" id="ARBA00023242"/>
    </source>
</evidence>
<keyword evidence="4" id="KW-0862">Zinc</keyword>
<dbReference type="PANTHER" id="PTHR19303">
    <property type="entry name" value="TRANSPOSON"/>
    <property type="match status" value="1"/>
</dbReference>
<dbReference type="GO" id="GO:0005634">
    <property type="term" value="C:nucleus"/>
    <property type="evidence" value="ECO:0007669"/>
    <property type="project" value="UniProtKB-SubCell"/>
</dbReference>
<feature type="non-terminal residue" evidence="8">
    <location>
        <position position="543"/>
    </location>
</feature>
<keyword evidence="3" id="KW-0539">Nucleus</keyword>
<dbReference type="PROSITE" id="PS50158">
    <property type="entry name" value="ZF_CCHC"/>
    <property type="match status" value="1"/>
</dbReference>
<dbReference type="AlphaFoldDB" id="A0A1E3PUM4"/>
<name>A0A1E3PUM4_LIPST</name>
<evidence type="ECO:0000256" key="2">
    <source>
        <dbReference type="ARBA" id="ARBA00023125"/>
    </source>
</evidence>
<evidence type="ECO:0000256" key="5">
    <source>
        <dbReference type="SAM" id="MobiDB-lite"/>
    </source>
</evidence>
<dbReference type="InterPro" id="IPR001878">
    <property type="entry name" value="Znf_CCHC"/>
</dbReference>
<sequence length="543" mass="61495">ATMAGNDQSKEGRIELAVQAYKNTKIASIRGAARLYDVPYSTFRARLGGRASRLNSTTPTRKLTDREEEVLLEWVLSMDKRGLPPRVAGVRRMADLLLAKRAESSSQPPIQVGDKWVRNFITRHPELKSKYSRRYDHQRAKMEDPEIITKWFELVRNTIQSYGIAEEDIYNFDETGFQMGVIGTSKIVTSAERYGKAFLKQPGNREWVTVVEAVNSSGWTVPPMVIFKGKVFQSPWFRDIPEDWTIGVSTNGWITNDLGRQWLQEVFDKYTRDRTKGKYRLLILDGHGSHVTSEFDQYCTENFIIPLYMPAHSSHLLQPLDVGCFAPLKRSYGSQDEASTRAGINHIDKLDFLRLYQIARQEALSMPNIQSGFRATGLIPFDPSRVLSNLTISGIETPTQSSQPQSSQETWVPETPRTIIQLQRQTERIKKHLSRVGPTSPTSVAIDQIKKCAELALYQAEILTDQLTQMQASAQHQKRKRQTDKSFITSSTILTGTEGRGRASCQEDVVEGESAEGRAVEKTRTPRRCSRCNQSGHTSRTCK</sequence>